<dbReference type="InterPro" id="IPR036390">
    <property type="entry name" value="WH_DNA-bd_sf"/>
</dbReference>
<dbReference type="SMART" id="SM00347">
    <property type="entry name" value="HTH_MARR"/>
    <property type="match status" value="1"/>
</dbReference>
<feature type="domain" description="HTH marR-type" evidence="1">
    <location>
        <begin position="4"/>
        <end position="135"/>
    </location>
</feature>
<dbReference type="Pfam" id="PF12802">
    <property type="entry name" value="MarR_2"/>
    <property type="match status" value="1"/>
</dbReference>
<accession>A0AAE4B0T3</accession>
<dbReference type="PROSITE" id="PS50995">
    <property type="entry name" value="HTH_MARR_2"/>
    <property type="match status" value="1"/>
</dbReference>
<dbReference type="Gene3D" id="1.10.10.10">
    <property type="entry name" value="Winged helix-like DNA-binding domain superfamily/Winged helix DNA-binding domain"/>
    <property type="match status" value="1"/>
</dbReference>
<organism evidence="2 3">
    <name type="scientific">Catenuloplanes indicus</name>
    <dbReference type="NCBI Taxonomy" id="137267"/>
    <lineage>
        <taxon>Bacteria</taxon>
        <taxon>Bacillati</taxon>
        <taxon>Actinomycetota</taxon>
        <taxon>Actinomycetes</taxon>
        <taxon>Micromonosporales</taxon>
        <taxon>Micromonosporaceae</taxon>
        <taxon>Catenuloplanes</taxon>
    </lineage>
</organism>
<dbReference type="GO" id="GO:0003700">
    <property type="term" value="F:DNA-binding transcription factor activity"/>
    <property type="evidence" value="ECO:0007669"/>
    <property type="project" value="InterPro"/>
</dbReference>
<name>A0AAE4B0T3_9ACTN</name>
<dbReference type="InterPro" id="IPR039422">
    <property type="entry name" value="MarR/SlyA-like"/>
</dbReference>
<dbReference type="EMBL" id="JAUSUZ010000001">
    <property type="protein sequence ID" value="MDQ0369904.1"/>
    <property type="molecule type" value="Genomic_DNA"/>
</dbReference>
<dbReference type="GO" id="GO:0003677">
    <property type="term" value="F:DNA binding"/>
    <property type="evidence" value="ECO:0007669"/>
    <property type="project" value="UniProtKB-KW"/>
</dbReference>
<gene>
    <name evidence="2" type="ORF">J2S42_006573</name>
</gene>
<dbReference type="AlphaFoldDB" id="A0AAE4B0T3"/>
<evidence type="ECO:0000313" key="2">
    <source>
        <dbReference type="EMBL" id="MDQ0369904.1"/>
    </source>
</evidence>
<proteinExistence type="predicted"/>
<evidence type="ECO:0000313" key="3">
    <source>
        <dbReference type="Proteomes" id="UP001240236"/>
    </source>
</evidence>
<keyword evidence="2" id="KW-0238">DNA-binding</keyword>
<dbReference type="PANTHER" id="PTHR33164">
    <property type="entry name" value="TRANSCRIPTIONAL REGULATOR, MARR FAMILY"/>
    <property type="match status" value="1"/>
</dbReference>
<dbReference type="InterPro" id="IPR000835">
    <property type="entry name" value="HTH_MarR-typ"/>
</dbReference>
<dbReference type="PANTHER" id="PTHR33164:SF103">
    <property type="entry name" value="REGULATORY PROTEIN MARR"/>
    <property type="match status" value="1"/>
</dbReference>
<dbReference type="SUPFAM" id="SSF46785">
    <property type="entry name" value="Winged helix' DNA-binding domain"/>
    <property type="match status" value="1"/>
</dbReference>
<comment type="caution">
    <text evidence="2">The sequence shown here is derived from an EMBL/GenBank/DDBJ whole genome shotgun (WGS) entry which is preliminary data.</text>
</comment>
<dbReference type="GO" id="GO:0006950">
    <property type="term" value="P:response to stress"/>
    <property type="evidence" value="ECO:0007669"/>
    <property type="project" value="TreeGrafter"/>
</dbReference>
<sequence>MTSADEISDTLGHLHQVLRRAAARRDADRLPDAQVEVLRLVERRPGICVRDAAEALRAAPNTVSTLVGDLADAGLIARERSPENRRQVRLTLTGAARRRIDAYQEERRALVRDALDRLGDDARNRIAAAVPDLRALAALLAGGPEGGTVRPARETGTRP</sequence>
<dbReference type="Proteomes" id="UP001240236">
    <property type="component" value="Unassembled WGS sequence"/>
</dbReference>
<dbReference type="RefSeq" id="WP_307245481.1">
    <property type="nucleotide sequence ID" value="NZ_JAUSUZ010000001.1"/>
</dbReference>
<keyword evidence="3" id="KW-1185">Reference proteome</keyword>
<protein>
    <submittedName>
        <fullName evidence="2">DNA-binding MarR family transcriptional regulator</fullName>
    </submittedName>
</protein>
<reference evidence="2 3" key="1">
    <citation type="submission" date="2023-07" db="EMBL/GenBank/DDBJ databases">
        <title>Sequencing the genomes of 1000 actinobacteria strains.</title>
        <authorList>
            <person name="Klenk H.-P."/>
        </authorList>
    </citation>
    <scope>NUCLEOTIDE SEQUENCE [LARGE SCALE GENOMIC DNA]</scope>
    <source>
        <strain evidence="2 3">DSM 44709</strain>
    </source>
</reference>
<evidence type="ECO:0000259" key="1">
    <source>
        <dbReference type="PROSITE" id="PS50995"/>
    </source>
</evidence>
<dbReference type="InterPro" id="IPR036388">
    <property type="entry name" value="WH-like_DNA-bd_sf"/>
</dbReference>